<name>A0AAV9IGK9_9RHOD</name>
<dbReference type="PANTHER" id="PTHR11024:SF2">
    <property type="entry name" value="PROTEIN SEC13 HOMOLOG"/>
    <property type="match status" value="1"/>
</dbReference>
<keyword evidence="8" id="KW-0811">Translocation</keyword>
<dbReference type="Gene3D" id="2.130.10.10">
    <property type="entry name" value="YVTN repeat-like/Quinoprotein amine dehydrogenase"/>
    <property type="match status" value="1"/>
</dbReference>
<dbReference type="AlphaFoldDB" id="A0AAV9IGK9"/>
<reference evidence="12 13" key="1">
    <citation type="submission" date="2022-07" db="EMBL/GenBank/DDBJ databases">
        <title>Genome-wide signatures of adaptation to extreme environments.</title>
        <authorList>
            <person name="Cho C.H."/>
            <person name="Yoon H.S."/>
        </authorList>
    </citation>
    <scope>NUCLEOTIDE SEQUENCE [LARGE SCALE GENOMIC DNA]</scope>
    <source>
        <strain evidence="12 13">108.79 E11</strain>
    </source>
</reference>
<organism evidence="12 13">
    <name type="scientific">Galdieria yellowstonensis</name>
    <dbReference type="NCBI Taxonomy" id="3028027"/>
    <lineage>
        <taxon>Eukaryota</taxon>
        <taxon>Rhodophyta</taxon>
        <taxon>Bangiophyceae</taxon>
        <taxon>Galdieriales</taxon>
        <taxon>Galdieriaceae</taxon>
        <taxon>Galdieria</taxon>
    </lineage>
</organism>
<dbReference type="PROSITE" id="PS50294">
    <property type="entry name" value="WD_REPEATS_REGION"/>
    <property type="match status" value="1"/>
</dbReference>
<dbReference type="GO" id="GO:0030127">
    <property type="term" value="C:COPII vesicle coat"/>
    <property type="evidence" value="ECO:0007669"/>
    <property type="project" value="TreeGrafter"/>
</dbReference>
<evidence type="ECO:0000256" key="5">
    <source>
        <dbReference type="ARBA" id="ARBA00022737"/>
    </source>
</evidence>
<keyword evidence="7" id="KW-0653">Protein transport</keyword>
<keyword evidence="3" id="KW-0813">Transport</keyword>
<evidence type="ECO:0000256" key="10">
    <source>
        <dbReference type="ARBA" id="ARBA00023242"/>
    </source>
</evidence>
<evidence type="ECO:0000256" key="1">
    <source>
        <dbReference type="ARBA" id="ARBA00004567"/>
    </source>
</evidence>
<evidence type="ECO:0000256" key="9">
    <source>
        <dbReference type="ARBA" id="ARBA00023132"/>
    </source>
</evidence>
<dbReference type="GO" id="GO:0090114">
    <property type="term" value="P:COPII-coated vesicle budding"/>
    <property type="evidence" value="ECO:0007669"/>
    <property type="project" value="TreeGrafter"/>
</dbReference>
<evidence type="ECO:0000313" key="12">
    <source>
        <dbReference type="EMBL" id="KAK4526423.1"/>
    </source>
</evidence>
<dbReference type="InterPro" id="IPR037363">
    <property type="entry name" value="Sec13/Seh1_fam"/>
</dbReference>
<feature type="repeat" description="WD" evidence="11">
    <location>
        <begin position="259"/>
        <end position="291"/>
    </location>
</feature>
<evidence type="ECO:0000256" key="8">
    <source>
        <dbReference type="ARBA" id="ARBA00023010"/>
    </source>
</evidence>
<evidence type="ECO:0000256" key="11">
    <source>
        <dbReference type="PROSITE-ProRule" id="PRU00221"/>
    </source>
</evidence>
<dbReference type="InterPro" id="IPR036322">
    <property type="entry name" value="WD40_repeat_dom_sf"/>
</dbReference>
<dbReference type="EMBL" id="JANCYU010000040">
    <property type="protein sequence ID" value="KAK4526423.1"/>
    <property type="molecule type" value="Genomic_DNA"/>
</dbReference>
<comment type="subcellular location">
    <subcellularLocation>
        <location evidence="1">Nucleus</location>
        <location evidence="1">Nuclear pore complex</location>
    </subcellularLocation>
</comment>
<accession>A0AAV9IGK9</accession>
<evidence type="ECO:0000256" key="6">
    <source>
        <dbReference type="ARBA" id="ARBA00022816"/>
    </source>
</evidence>
<evidence type="ECO:0000256" key="7">
    <source>
        <dbReference type="ARBA" id="ARBA00022927"/>
    </source>
</evidence>
<dbReference type="PROSITE" id="PS50082">
    <property type="entry name" value="WD_REPEATS_2"/>
    <property type="match status" value="3"/>
</dbReference>
<feature type="repeat" description="WD" evidence="11">
    <location>
        <begin position="210"/>
        <end position="245"/>
    </location>
</feature>
<dbReference type="GO" id="GO:0051028">
    <property type="term" value="P:mRNA transport"/>
    <property type="evidence" value="ECO:0007669"/>
    <property type="project" value="UniProtKB-KW"/>
</dbReference>
<dbReference type="GO" id="GO:0006606">
    <property type="term" value="P:protein import into nucleus"/>
    <property type="evidence" value="ECO:0007669"/>
    <property type="project" value="TreeGrafter"/>
</dbReference>
<comment type="similarity">
    <text evidence="2">Belongs to the WD repeat SEC13 family.</text>
</comment>
<dbReference type="PANTHER" id="PTHR11024">
    <property type="entry name" value="NUCLEAR PORE COMPLEX PROTEIN SEC13 / SEH1 FAMILY MEMBER"/>
    <property type="match status" value="1"/>
</dbReference>
<dbReference type="GO" id="GO:0031080">
    <property type="term" value="C:nuclear pore outer ring"/>
    <property type="evidence" value="ECO:0007669"/>
    <property type="project" value="TreeGrafter"/>
</dbReference>
<evidence type="ECO:0000313" key="13">
    <source>
        <dbReference type="Proteomes" id="UP001300502"/>
    </source>
</evidence>
<keyword evidence="9" id="KW-0906">Nuclear pore complex</keyword>
<proteinExistence type="inferred from homology"/>
<dbReference type="Pfam" id="PF00400">
    <property type="entry name" value="WD40"/>
    <property type="match status" value="4"/>
</dbReference>
<evidence type="ECO:0000256" key="4">
    <source>
        <dbReference type="ARBA" id="ARBA00022574"/>
    </source>
</evidence>
<dbReference type="Proteomes" id="UP001300502">
    <property type="component" value="Unassembled WGS sequence"/>
</dbReference>
<dbReference type="GO" id="GO:0005198">
    <property type="term" value="F:structural molecule activity"/>
    <property type="evidence" value="ECO:0007669"/>
    <property type="project" value="InterPro"/>
</dbReference>
<dbReference type="InterPro" id="IPR001680">
    <property type="entry name" value="WD40_rpt"/>
</dbReference>
<keyword evidence="10" id="KW-0539">Nucleus</keyword>
<keyword evidence="13" id="KW-1185">Reference proteome</keyword>
<keyword evidence="5" id="KW-0677">Repeat</keyword>
<protein>
    <recommendedName>
        <fullName evidence="14">Protein transport protein SEC13</fullName>
    </recommendedName>
</protein>
<feature type="repeat" description="WD" evidence="11">
    <location>
        <begin position="48"/>
        <end position="81"/>
    </location>
</feature>
<evidence type="ECO:0008006" key="14">
    <source>
        <dbReference type="Google" id="ProtNLM"/>
    </source>
</evidence>
<evidence type="ECO:0000256" key="3">
    <source>
        <dbReference type="ARBA" id="ARBA00022448"/>
    </source>
</evidence>
<dbReference type="SUPFAM" id="SSF50978">
    <property type="entry name" value="WD40 repeat-like"/>
    <property type="match status" value="1"/>
</dbReference>
<dbReference type="SMART" id="SM00320">
    <property type="entry name" value="WD40"/>
    <property type="match status" value="6"/>
</dbReference>
<keyword evidence="6" id="KW-0509">mRNA transport</keyword>
<keyword evidence="4 11" id="KW-0853">WD repeat</keyword>
<dbReference type="InterPro" id="IPR015943">
    <property type="entry name" value="WD40/YVTN_repeat-like_dom_sf"/>
</dbReference>
<evidence type="ECO:0000256" key="2">
    <source>
        <dbReference type="ARBA" id="ARBA00010102"/>
    </source>
</evidence>
<comment type="caution">
    <text evidence="12">The sequence shown here is derived from an EMBL/GenBank/DDBJ whole genome shotgun (WGS) entry which is preliminary data.</text>
</comment>
<sequence length="313" mass="34607">MLLETSHADMIHDAQFDYYGKRVATCSSDTTVKVFRVEGEQQVLEAELKGHEGPVWQVAWAHPKFGNILASCSYDGTVVVWMEESPGTWLQLYRYDQRRASINAVTFAPHEYGLSFACASSDGYVAVVSQHEDGNWEEKLLSESPDSSAPSHNLGAMTVSWAPAVQPGALFSHERSTPPLKRLASGGCDNLVKIWCCDSSGIWKLEGKPLVRHMDWVRCVAWAPSIGLSVHTIASCSQDKTVVIWVQDESSLEWSPQELARMDAPVWSVSWSFIGNVLAVSSGDSTVTLWKEDVDGTWRNIQKLDNSIPATTS</sequence>
<gene>
    <name evidence="12" type="ORF">GAYE_SCF24G4338</name>
</gene>